<comment type="caution">
    <text evidence="9">The sequence shown here is derived from an EMBL/GenBank/DDBJ whole genome shotgun (WGS) entry which is preliminary data.</text>
</comment>
<accession>A0A8H5HH23</accession>
<keyword evidence="10" id="KW-1185">Reference proteome</keyword>
<evidence type="ECO:0000256" key="2">
    <source>
        <dbReference type="ARBA" id="ARBA00022771"/>
    </source>
</evidence>
<feature type="compositionally biased region" description="Basic and acidic residues" evidence="5">
    <location>
        <begin position="554"/>
        <end position="564"/>
    </location>
</feature>
<evidence type="ECO:0000256" key="5">
    <source>
        <dbReference type="SAM" id="MobiDB-lite"/>
    </source>
</evidence>
<evidence type="ECO:0000256" key="3">
    <source>
        <dbReference type="ARBA" id="ARBA00022833"/>
    </source>
</evidence>
<keyword evidence="2 4" id="KW-0863">Zinc-finger</keyword>
<keyword evidence="3" id="KW-0862">Zinc</keyword>
<gene>
    <name evidence="9" type="ORF">D9615_005098</name>
    <name evidence="8" type="ORF">D9615_010703</name>
</gene>
<dbReference type="InterPro" id="IPR002893">
    <property type="entry name" value="Znf_MYND"/>
</dbReference>
<feature type="domain" description="MYND-type" evidence="7">
    <location>
        <begin position="334"/>
        <end position="374"/>
    </location>
</feature>
<keyword evidence="1" id="KW-0479">Metal-binding</keyword>
<evidence type="ECO:0000313" key="9">
    <source>
        <dbReference type="EMBL" id="KAF5383189.1"/>
    </source>
</evidence>
<sequence length="596" mass="67394">MPGWADGIKVQAMERPKTWRLVGEAEDGQKEEIVFSLQGSLLDKDLPPILTKPRIANARYKYLRQSIKLAGLGTTAFSAALCSIGEIYGYFDRHFPQGALECWTATASDGVGNDVLEASNRYMSPKNESQDDEVPFGNLVDPKRVLEKMAQESRHIHTDDNEVMYFRRRTTEDGKTTHEKVGPQMFRIGDIIEIQVSFVVVPLKGDRYKMITVLRSIALINGAFSQKAPGTKIHVAPQTSNSVLKRKVMYDEVDDNEGTQGTPKSKSSLTIASMQPKHFTMFHVIAPASTQINLEEWLQTVKAGQCTKTACMVLRVKKGFTDKEIWAMLAKEHCAGCGKANSLRNTRWCNNCRAMGYCDKDCQGKHWSAHAPVCKDVRGESSTPVEDMLFRWNQQYAWDLAGMYCVLAHMNTGLPRSIEHLTTSRGVLRVLVTSKTAGKPASSYHELKFLRCDIIDRTHPYLTSLSAKLDASEKKINELYRNDDPSVPHDTLWAFQLLVNVHDVERFPNTEDTVICSTIVLNQIPKNELARSRDGYQTRITIDDAQMLFEAHMKDDDKAYEERQRRRGAGPSTEKKGTDKAAEDYEDRARRHHRNK</sequence>
<protein>
    <recommendedName>
        <fullName evidence="7">MYND-type domain-containing protein</fullName>
    </recommendedName>
</protein>
<dbReference type="PROSITE" id="PS50865">
    <property type="entry name" value="ZF_MYND_2"/>
    <property type="match status" value="1"/>
</dbReference>
<dbReference type="GO" id="GO:0008270">
    <property type="term" value="F:zinc ion binding"/>
    <property type="evidence" value="ECO:0007669"/>
    <property type="project" value="UniProtKB-KW"/>
</dbReference>
<feature type="transmembrane region" description="Helical" evidence="6">
    <location>
        <begin position="69"/>
        <end position="91"/>
    </location>
</feature>
<feature type="compositionally biased region" description="Basic and acidic residues" evidence="5">
    <location>
        <begin position="573"/>
        <end position="589"/>
    </location>
</feature>
<evidence type="ECO:0000256" key="4">
    <source>
        <dbReference type="PROSITE-ProRule" id="PRU00134"/>
    </source>
</evidence>
<keyword evidence="6" id="KW-1133">Transmembrane helix</keyword>
<dbReference type="AlphaFoldDB" id="A0A8H5HH23"/>
<dbReference type="EMBL" id="JAACJP010000007">
    <property type="protein sequence ID" value="KAF5383189.1"/>
    <property type="molecule type" value="Genomic_DNA"/>
</dbReference>
<dbReference type="Gene3D" id="6.10.140.2220">
    <property type="match status" value="1"/>
</dbReference>
<dbReference type="EMBL" id="JAACJP010000083">
    <property type="protein sequence ID" value="KAF5366486.1"/>
    <property type="molecule type" value="Genomic_DNA"/>
</dbReference>
<dbReference type="OrthoDB" id="3269456at2759"/>
<keyword evidence="6" id="KW-0812">Transmembrane</keyword>
<reference evidence="9 10" key="1">
    <citation type="journal article" date="2020" name="ISME J.">
        <title>Uncovering the hidden diversity of litter-decomposition mechanisms in mushroom-forming fungi.</title>
        <authorList>
            <person name="Floudas D."/>
            <person name="Bentzer J."/>
            <person name="Ahren D."/>
            <person name="Johansson T."/>
            <person name="Persson P."/>
            <person name="Tunlid A."/>
        </authorList>
    </citation>
    <scope>NUCLEOTIDE SEQUENCE [LARGE SCALE GENOMIC DNA]</scope>
    <source>
        <strain evidence="9 10">CBS 661.87</strain>
    </source>
</reference>
<dbReference type="Pfam" id="PF01753">
    <property type="entry name" value="zf-MYND"/>
    <property type="match status" value="1"/>
</dbReference>
<evidence type="ECO:0000313" key="10">
    <source>
        <dbReference type="Proteomes" id="UP000565441"/>
    </source>
</evidence>
<proteinExistence type="predicted"/>
<evidence type="ECO:0000256" key="6">
    <source>
        <dbReference type="SAM" id="Phobius"/>
    </source>
</evidence>
<organism evidence="9 10">
    <name type="scientific">Tricholomella constricta</name>
    <dbReference type="NCBI Taxonomy" id="117010"/>
    <lineage>
        <taxon>Eukaryota</taxon>
        <taxon>Fungi</taxon>
        <taxon>Dikarya</taxon>
        <taxon>Basidiomycota</taxon>
        <taxon>Agaricomycotina</taxon>
        <taxon>Agaricomycetes</taxon>
        <taxon>Agaricomycetidae</taxon>
        <taxon>Agaricales</taxon>
        <taxon>Tricholomatineae</taxon>
        <taxon>Lyophyllaceae</taxon>
        <taxon>Tricholomella</taxon>
    </lineage>
</organism>
<evidence type="ECO:0000256" key="1">
    <source>
        <dbReference type="ARBA" id="ARBA00022723"/>
    </source>
</evidence>
<evidence type="ECO:0000259" key="7">
    <source>
        <dbReference type="PROSITE" id="PS50865"/>
    </source>
</evidence>
<feature type="region of interest" description="Disordered" evidence="5">
    <location>
        <begin position="554"/>
        <end position="596"/>
    </location>
</feature>
<dbReference type="Proteomes" id="UP000565441">
    <property type="component" value="Unassembled WGS sequence"/>
</dbReference>
<dbReference type="SUPFAM" id="SSF144232">
    <property type="entry name" value="HIT/MYND zinc finger-like"/>
    <property type="match status" value="1"/>
</dbReference>
<name>A0A8H5HH23_9AGAR</name>
<keyword evidence="6" id="KW-0472">Membrane</keyword>
<evidence type="ECO:0000313" key="8">
    <source>
        <dbReference type="EMBL" id="KAF5366486.1"/>
    </source>
</evidence>